<keyword evidence="2" id="KW-1185">Reference proteome</keyword>
<reference evidence="1 2" key="1">
    <citation type="journal article" date="2024" name="bioRxiv">
        <title>A reference genome for Trichogramma kaykai: A tiny desert-dwelling parasitoid wasp with competing sex-ratio distorters.</title>
        <authorList>
            <person name="Culotta J."/>
            <person name="Lindsey A.R."/>
        </authorList>
    </citation>
    <scope>NUCLEOTIDE SEQUENCE [LARGE SCALE GENOMIC DNA]</scope>
    <source>
        <strain evidence="1 2">KSX58</strain>
    </source>
</reference>
<dbReference type="EMBL" id="JBJJXI010000153">
    <property type="protein sequence ID" value="KAL3385581.1"/>
    <property type="molecule type" value="Genomic_DNA"/>
</dbReference>
<dbReference type="AlphaFoldDB" id="A0ABD2VXW6"/>
<evidence type="ECO:0000313" key="2">
    <source>
        <dbReference type="Proteomes" id="UP001627154"/>
    </source>
</evidence>
<gene>
    <name evidence="1" type="ORF">TKK_018652</name>
</gene>
<sequence>MLTVADLVYRRLERLDAEKNLAESNDDFRRCVKIQRGIHDMHYLTKKNLKKFQTVLADHDKRCSLPLLALIRKNRLRKYKPNCSSTQIREFQKAWKNTHRNLYKLLDFFTYISNDTDDVLEIDLSIKDIGQIMSSFEAIVNNMEIAVDRITMINEEFANLCILFDDIMLDKSV</sequence>
<proteinExistence type="predicted"/>
<name>A0ABD2VXW6_9HYME</name>
<evidence type="ECO:0000313" key="1">
    <source>
        <dbReference type="EMBL" id="KAL3385581.1"/>
    </source>
</evidence>
<dbReference type="Proteomes" id="UP001627154">
    <property type="component" value="Unassembled WGS sequence"/>
</dbReference>
<organism evidence="1 2">
    <name type="scientific">Trichogramma kaykai</name>
    <dbReference type="NCBI Taxonomy" id="54128"/>
    <lineage>
        <taxon>Eukaryota</taxon>
        <taxon>Metazoa</taxon>
        <taxon>Ecdysozoa</taxon>
        <taxon>Arthropoda</taxon>
        <taxon>Hexapoda</taxon>
        <taxon>Insecta</taxon>
        <taxon>Pterygota</taxon>
        <taxon>Neoptera</taxon>
        <taxon>Endopterygota</taxon>
        <taxon>Hymenoptera</taxon>
        <taxon>Apocrita</taxon>
        <taxon>Proctotrupomorpha</taxon>
        <taxon>Chalcidoidea</taxon>
        <taxon>Trichogrammatidae</taxon>
        <taxon>Trichogramma</taxon>
    </lineage>
</organism>
<protein>
    <submittedName>
        <fullName evidence="1">Uncharacterized protein</fullName>
    </submittedName>
</protein>
<accession>A0ABD2VXW6</accession>
<comment type="caution">
    <text evidence="1">The sequence shown here is derived from an EMBL/GenBank/DDBJ whole genome shotgun (WGS) entry which is preliminary data.</text>
</comment>